<dbReference type="EMBL" id="MT939241">
    <property type="protein sequence ID" value="QOC57499.1"/>
    <property type="molecule type" value="Genomic_DNA"/>
</dbReference>
<gene>
    <name evidence="2" type="ORF">phi9183_ORF006</name>
</gene>
<reference evidence="2 3" key="1">
    <citation type="submission" date="2020-08" db="EMBL/GenBank/DDBJ databases">
        <authorList>
            <person name="Canfield G.S."/>
            <person name="Duerkop B.A."/>
        </authorList>
    </citation>
    <scope>NUCLEOTIDE SEQUENCE [LARGE SCALE GENOMIC DNA]</scope>
</reference>
<name>A0A7L7SWU9_9CAUD</name>
<sequence length="134" mass="15755">MAKMTVWVGEQDFLIGSKVVAINSDFKTLQAGKEYDIIDIDETNNQIELEGFGWINAKYFMLSKNDTSLEKINDARDKMFEYEDEYLKYLAKVDIYRNLLNEAKAKMDDLQNKHLKAKEEYYDMIKEAQEAMIK</sequence>
<keyword evidence="1" id="KW-0175">Coiled coil</keyword>
<feature type="coiled-coil region" evidence="1">
    <location>
        <begin position="65"/>
        <end position="120"/>
    </location>
</feature>
<accession>A0A7L7SWU9</accession>
<proteinExistence type="predicted"/>
<keyword evidence="3" id="KW-1185">Reference proteome</keyword>
<protein>
    <submittedName>
        <fullName evidence="2">Uncharacterized protein</fullName>
    </submittedName>
</protein>
<dbReference type="Proteomes" id="UP000516647">
    <property type="component" value="Segment"/>
</dbReference>
<organism evidence="2 3">
    <name type="scientific">Enterococcus phage 9183</name>
    <dbReference type="NCBI Taxonomy" id="2763102"/>
    <lineage>
        <taxon>Viruses</taxon>
        <taxon>Duplodnaviria</taxon>
        <taxon>Heunggongvirae</taxon>
        <taxon>Uroviricota</taxon>
        <taxon>Caudoviricetes</taxon>
        <taxon>Andrewesvirinae</taxon>
        <taxon>Denvervirus</taxon>
        <taxon>Denvervirus dv9183</taxon>
    </lineage>
</organism>
<evidence type="ECO:0000313" key="3">
    <source>
        <dbReference type="Proteomes" id="UP000516647"/>
    </source>
</evidence>
<evidence type="ECO:0000313" key="2">
    <source>
        <dbReference type="EMBL" id="QOC57499.1"/>
    </source>
</evidence>
<evidence type="ECO:0000256" key="1">
    <source>
        <dbReference type="SAM" id="Coils"/>
    </source>
</evidence>